<dbReference type="Pfam" id="PF00078">
    <property type="entry name" value="RVT_1"/>
    <property type="match status" value="1"/>
</dbReference>
<reference evidence="4" key="1">
    <citation type="journal article" date="2015" name="Proc. Natl. Acad. Sci. U.S.A.">
        <title>Genome sequence of the Asian Tiger mosquito, Aedes albopictus, reveals insights into its biology, genetics, and evolution.</title>
        <authorList>
            <person name="Chen X.G."/>
            <person name="Jiang X."/>
            <person name="Gu J."/>
            <person name="Xu M."/>
            <person name="Wu Y."/>
            <person name="Deng Y."/>
            <person name="Zhang C."/>
            <person name="Bonizzoni M."/>
            <person name="Dermauw W."/>
            <person name="Vontas J."/>
            <person name="Armbruster P."/>
            <person name="Huang X."/>
            <person name="Yang Y."/>
            <person name="Zhang H."/>
            <person name="He W."/>
            <person name="Peng H."/>
            <person name="Liu Y."/>
            <person name="Wu K."/>
            <person name="Chen J."/>
            <person name="Lirakis M."/>
            <person name="Topalis P."/>
            <person name="Van Leeuwen T."/>
            <person name="Hall A.B."/>
            <person name="Jiang X."/>
            <person name="Thorpe C."/>
            <person name="Mueller R.L."/>
            <person name="Sun C."/>
            <person name="Waterhouse R.M."/>
            <person name="Yan G."/>
            <person name="Tu Z.J."/>
            <person name="Fang X."/>
            <person name="James A.A."/>
        </authorList>
    </citation>
    <scope>NUCLEOTIDE SEQUENCE [LARGE SCALE GENOMIC DNA]</scope>
    <source>
        <strain evidence="4">Foshan</strain>
    </source>
</reference>
<dbReference type="InterPro" id="IPR036397">
    <property type="entry name" value="RNaseH_sf"/>
</dbReference>
<dbReference type="Proteomes" id="UP000069940">
    <property type="component" value="Unassembled WGS sequence"/>
</dbReference>
<dbReference type="CDD" id="cd09276">
    <property type="entry name" value="Rnase_HI_RT_non_LTR"/>
    <property type="match status" value="1"/>
</dbReference>
<dbReference type="InterPro" id="IPR012337">
    <property type="entry name" value="RNaseH-like_sf"/>
</dbReference>
<dbReference type="PROSITE" id="PS50879">
    <property type="entry name" value="RNASE_H_1"/>
    <property type="match status" value="1"/>
</dbReference>
<organism evidence="3 4">
    <name type="scientific">Aedes albopictus</name>
    <name type="common">Asian tiger mosquito</name>
    <name type="synonym">Stegomyia albopicta</name>
    <dbReference type="NCBI Taxonomy" id="7160"/>
    <lineage>
        <taxon>Eukaryota</taxon>
        <taxon>Metazoa</taxon>
        <taxon>Ecdysozoa</taxon>
        <taxon>Arthropoda</taxon>
        <taxon>Hexapoda</taxon>
        <taxon>Insecta</taxon>
        <taxon>Pterygota</taxon>
        <taxon>Neoptera</taxon>
        <taxon>Endopterygota</taxon>
        <taxon>Diptera</taxon>
        <taxon>Nematocera</taxon>
        <taxon>Culicoidea</taxon>
        <taxon>Culicidae</taxon>
        <taxon>Culicinae</taxon>
        <taxon>Aedini</taxon>
        <taxon>Aedes</taxon>
        <taxon>Stegomyia</taxon>
    </lineage>
</organism>
<feature type="domain" description="RNase H type-1" evidence="2">
    <location>
        <begin position="660"/>
        <end position="787"/>
    </location>
</feature>
<feature type="domain" description="Reverse transcriptase" evidence="1">
    <location>
        <begin position="193"/>
        <end position="459"/>
    </location>
</feature>
<evidence type="ECO:0000259" key="1">
    <source>
        <dbReference type="PROSITE" id="PS50878"/>
    </source>
</evidence>
<evidence type="ECO:0000259" key="2">
    <source>
        <dbReference type="PROSITE" id="PS50879"/>
    </source>
</evidence>
<evidence type="ECO:0000313" key="3">
    <source>
        <dbReference type="EnsemblMetazoa" id="AALFPA23_019486.P28659"/>
    </source>
</evidence>
<reference evidence="3" key="2">
    <citation type="submission" date="2025-05" db="UniProtKB">
        <authorList>
            <consortium name="EnsemblMetazoa"/>
        </authorList>
    </citation>
    <scope>IDENTIFICATION</scope>
    <source>
        <strain evidence="3">Foshan</strain>
    </source>
</reference>
<dbReference type="InterPro" id="IPR043502">
    <property type="entry name" value="DNA/RNA_pol_sf"/>
</dbReference>
<dbReference type="Pfam" id="PF00075">
    <property type="entry name" value="RNase_H"/>
    <property type="match status" value="1"/>
</dbReference>
<dbReference type="EnsemblMetazoa" id="AALFPA23_019486.R28659">
    <property type="protein sequence ID" value="AALFPA23_019486.P28659"/>
    <property type="gene ID" value="AALFPA23_019486"/>
</dbReference>
<proteinExistence type="predicted"/>
<dbReference type="InterPro" id="IPR000477">
    <property type="entry name" value="RT_dom"/>
</dbReference>
<protein>
    <submittedName>
        <fullName evidence="3">Uncharacterized protein</fullName>
    </submittedName>
</protein>
<dbReference type="InterPro" id="IPR002156">
    <property type="entry name" value="RNaseH_domain"/>
</dbReference>
<dbReference type="RefSeq" id="XP_029717331.2">
    <property type="nucleotide sequence ID" value="XM_029861471.2"/>
</dbReference>
<name>A0ABM1ZKZ2_AEDAL</name>
<dbReference type="GeneID" id="115260553"/>
<accession>A0ABM1ZKZ2</accession>
<sequence>MVGSFQELQAISKRIHRKARQKNKHTPKFWWSEDVEKAWLDKREARAAFNRDGGMRQLIDFKKAEAVFNKKKKEALKQRFEEFVGTFDPRTPSREVWQKLRCLNGRKKKGNNVLVHDDPLMAKVFLDKHFPQEDHLDYTPCYLPTYDIITPVFWETTLASKKGSSPGPDGITYSLLRTLSPDVRDSIIRDMNHMWKTCSLPKEIRTIKIVAIPKPGKNPETVEGTRPISLVNCGLKLLNAAVLDNLHQHLEEKAVLPELSFGFRKRLSTVSCLEFVTNRIHQIKRANHIAAVVFIDLSNACNAVKVEVLEQTLLSSGVPPEFSNWMIAFLVNRPIQLRVNNDTITRYVSQGLPQGDVLSPTMFNIYTATLHSIEEEGVLVQYADDFAVIIEGRSIEEVEARGQRFMNKFVEKAKELNFTVNAQKTKTIVFNNSPKNLDICIEANRIETVRMHTYLGLLLDKSLRYGAHIRELLHKLTERLNMVKVISGLKHGSHPETLGLVYNALFRGFIEYGASVYGSACATNLNKIEKINNSCLRRITGCTKTTPLNTLQAISAQPPLRFRRIKVVSRQVAKHCYERTPVWNQLRQQHADEESRISMTERIYKQHEHVLQDMSHRIKKEGQLGDVHVRTALDKEFWPKKTTDVKILKQLSLSLINGMYSGRQIIYTDASNDGERSGIGIYHEARNIRISLRLQHTVCIMSAEIEAIYVALQYISGSDITGAVIMTDSKSGCELIQNNSSKRERDQVIDNILELAARSGTAIQWIPGHTGVKGNEMADQLAKAGTSSEKICKNKLLIHDVMNYFSSISDQAAQQWYLNYTAELGKGRKFFQINNTIPKKPWHYNLQLKNFEVRTLNRLFAGHDYSNYWLSKMKIVNDGICDICDTVDNSEHVIFFCVKHALTRQKYNLDQYCNMYQIYEKKDLSFLQNVTNFLREIKSTI</sequence>
<dbReference type="SUPFAM" id="SSF56672">
    <property type="entry name" value="DNA/RNA polymerases"/>
    <property type="match status" value="1"/>
</dbReference>
<dbReference type="PANTHER" id="PTHR19446">
    <property type="entry name" value="REVERSE TRANSCRIPTASES"/>
    <property type="match status" value="1"/>
</dbReference>
<dbReference type="Gene3D" id="3.30.420.10">
    <property type="entry name" value="Ribonuclease H-like superfamily/Ribonuclease H"/>
    <property type="match status" value="1"/>
</dbReference>
<evidence type="ECO:0000313" key="4">
    <source>
        <dbReference type="Proteomes" id="UP000069940"/>
    </source>
</evidence>
<dbReference type="PROSITE" id="PS50878">
    <property type="entry name" value="RT_POL"/>
    <property type="match status" value="1"/>
</dbReference>
<dbReference type="SUPFAM" id="SSF53098">
    <property type="entry name" value="Ribonuclease H-like"/>
    <property type="match status" value="1"/>
</dbReference>
<keyword evidence="4" id="KW-1185">Reference proteome</keyword>
<dbReference type="CDD" id="cd01650">
    <property type="entry name" value="RT_nLTR_like"/>
    <property type="match status" value="1"/>
</dbReference>